<evidence type="ECO:0000259" key="2">
    <source>
        <dbReference type="PROSITE" id="PS50144"/>
    </source>
</evidence>
<evidence type="ECO:0000313" key="3">
    <source>
        <dbReference type="EMBL" id="JAR86804.1"/>
    </source>
</evidence>
<feature type="chain" id="PRO_5007541849" evidence="1">
    <location>
        <begin position="26"/>
        <end position="344"/>
    </location>
</feature>
<keyword evidence="1" id="KW-0732">Signal</keyword>
<dbReference type="AlphaFoldDB" id="A0A147B7S2"/>
<feature type="signal peptide" evidence="1">
    <location>
        <begin position="1"/>
        <end position="25"/>
    </location>
</feature>
<feature type="domain" description="MATH" evidence="2">
    <location>
        <begin position="186"/>
        <end position="335"/>
    </location>
</feature>
<evidence type="ECO:0000256" key="1">
    <source>
        <dbReference type="SAM" id="SignalP"/>
    </source>
</evidence>
<organism evidence="3">
    <name type="scientific">Alectorobius mimon</name>
    <dbReference type="NCBI Taxonomy" id="360319"/>
    <lineage>
        <taxon>Eukaryota</taxon>
        <taxon>Metazoa</taxon>
        <taxon>Ecdysozoa</taxon>
        <taxon>Arthropoda</taxon>
        <taxon>Chelicerata</taxon>
        <taxon>Arachnida</taxon>
        <taxon>Acari</taxon>
        <taxon>Parasitiformes</taxon>
        <taxon>Ixodida</taxon>
        <taxon>Ixodoidea</taxon>
        <taxon>Argasidae</taxon>
        <taxon>Ornithodorinae</taxon>
        <taxon>Alectorobius</taxon>
    </lineage>
</organism>
<accession>A0A147B7S2</accession>
<protein>
    <submittedName>
        <fullName evidence="3">Tnf receptor associated factor 4</fullName>
    </submittedName>
</protein>
<dbReference type="InterPro" id="IPR008974">
    <property type="entry name" value="TRAF-like"/>
</dbReference>
<sequence length="344" mass="38351">PASDMYLFARAGLLLLAVTIDIALCAQPIDNVARLDPEDRRLLQEAVRKGNGVAETVTGFIIRAEELTSQVTAAVEELKSNDQCHGLLQKIDSIARDFADMKGKQSAILDAAKEINKKLANIGDSSSTTLSKLEGFRSISESIEDVRKSLSTTTEGIQQWTKELPELIGQQNWTTFLRNSLRDIQDIKKSWYIENISGHVARAASGRVWLNSETFVVAGYTGQLLVSFERESNGDVWLGLYFSLCMSSEDMMLQWPFRIPYTLEVNHPTVPERDVVGHVTFKNFSKGHNEFRKPSGRSGGLHCNMGYGNPRFRNMEFLQSEGFLMNDAITASIVLHTGDNLTEV</sequence>
<dbReference type="Pfam" id="PF22486">
    <property type="entry name" value="MATH_2"/>
    <property type="match status" value="1"/>
</dbReference>
<dbReference type="PROSITE" id="PS50144">
    <property type="entry name" value="MATH"/>
    <property type="match status" value="1"/>
</dbReference>
<dbReference type="EMBL" id="GEIB01001436">
    <property type="protein sequence ID" value="JAR86804.1"/>
    <property type="molecule type" value="Transcribed_RNA"/>
</dbReference>
<keyword evidence="3" id="KW-0675">Receptor</keyword>
<dbReference type="InterPro" id="IPR002083">
    <property type="entry name" value="MATH/TRAF_dom"/>
</dbReference>
<proteinExistence type="predicted"/>
<reference evidence="3" key="1">
    <citation type="submission" date="2016-03" db="EMBL/GenBank/DDBJ databases">
        <title>Gut transcriptome analysis on engorged females of Ornithodoros mimon (Acari: Argasidae) and phylogenetic inferences of soft ticks.</title>
        <authorList>
            <person name="Landulfo G.A."/>
            <person name="Giovanni D."/>
            <person name="Carvalho E."/>
            <person name="Junqueira-de-Azevedo I."/>
            <person name="Patane J."/>
            <person name="Mendoca R."/>
            <person name="Barros-Battesti D."/>
        </authorList>
    </citation>
    <scope>NUCLEOTIDE SEQUENCE</scope>
    <source>
        <strain evidence="3">Females</strain>
        <tissue evidence="3">Gut</tissue>
    </source>
</reference>
<name>A0A147B7S2_9ACAR</name>
<dbReference type="Gene3D" id="2.60.210.10">
    <property type="entry name" value="Apoptosis, Tumor Necrosis Factor Receptor Associated Protein 2, Chain A"/>
    <property type="match status" value="1"/>
</dbReference>
<dbReference type="SUPFAM" id="SSF49599">
    <property type="entry name" value="TRAF domain-like"/>
    <property type="match status" value="1"/>
</dbReference>
<feature type="non-terminal residue" evidence="3">
    <location>
        <position position="1"/>
    </location>
</feature>